<keyword evidence="1 4" id="KW-0689">Ribosomal protein</keyword>
<comment type="function">
    <text evidence="4 6">One of the primary rRNA binding proteins, it binds directly to 16S rRNA where it helps nucleate assembly of the platform of the 30S subunit by binding and bridging several RNA helices of the 16S rRNA.</text>
</comment>
<dbReference type="InterPro" id="IPR005290">
    <property type="entry name" value="Ribosomal_uS15_bac-type"/>
</dbReference>
<comment type="subunit">
    <text evidence="3 4">Part of the 30S ribosomal subunit. Forms a bridge to the 50S subunit in the 70S ribosome, contacting the 23S rRNA.</text>
</comment>
<protein>
    <recommendedName>
        <fullName evidence="4">Small ribosomal subunit protein uS15</fullName>
    </recommendedName>
</protein>
<accession>A0A2H0LPF9</accession>
<dbReference type="NCBIfam" id="TIGR00952">
    <property type="entry name" value="S15_bact"/>
    <property type="match status" value="1"/>
</dbReference>
<evidence type="ECO:0000313" key="7">
    <source>
        <dbReference type="EMBL" id="PIQ86267.1"/>
    </source>
</evidence>
<dbReference type="GO" id="GO:0019843">
    <property type="term" value="F:rRNA binding"/>
    <property type="evidence" value="ECO:0007669"/>
    <property type="project" value="UniProtKB-UniRule"/>
</dbReference>
<dbReference type="CDD" id="cd00353">
    <property type="entry name" value="Ribosomal_S15p_S13e"/>
    <property type="match status" value="1"/>
</dbReference>
<reference evidence="7 8" key="1">
    <citation type="submission" date="2017-09" db="EMBL/GenBank/DDBJ databases">
        <title>Depth-based differentiation of microbial function through sediment-hosted aquifers and enrichment of novel symbionts in the deep terrestrial subsurface.</title>
        <authorList>
            <person name="Probst A.J."/>
            <person name="Ladd B."/>
            <person name="Jarett J.K."/>
            <person name="Geller-Mcgrath D.E."/>
            <person name="Sieber C.M."/>
            <person name="Emerson J.B."/>
            <person name="Anantharaman K."/>
            <person name="Thomas B.C."/>
            <person name="Malmstrom R."/>
            <person name="Stieglmeier M."/>
            <person name="Klingl A."/>
            <person name="Woyke T."/>
            <person name="Ryan C.M."/>
            <person name="Banfield J.F."/>
        </authorList>
    </citation>
    <scope>NUCLEOTIDE SEQUENCE [LARGE SCALE GENOMIC DNA]</scope>
    <source>
        <strain evidence="7">CG11_big_fil_rev_8_21_14_0_20_45_26</strain>
    </source>
</reference>
<dbReference type="Gene3D" id="1.10.287.10">
    <property type="entry name" value="S15/NS1, RNA-binding"/>
    <property type="match status" value="1"/>
</dbReference>
<dbReference type="FunFam" id="1.10.287.10:FF:000002">
    <property type="entry name" value="30S ribosomal protein S15"/>
    <property type="match status" value="1"/>
</dbReference>
<dbReference type="PANTHER" id="PTHR23321:SF26">
    <property type="entry name" value="SMALL RIBOSOMAL SUBUNIT PROTEIN US15M"/>
    <property type="match status" value="1"/>
</dbReference>
<evidence type="ECO:0000256" key="3">
    <source>
        <dbReference type="ARBA" id="ARBA00064542"/>
    </source>
</evidence>
<sequence length="89" mass="10296">MSITKEKKKQVIQSYQIHAKDAGSSEVQIALLTERINDLTGHLKAHQKDKHSQRGLMTMVERRKRLLAYLAKVNPDSYAKLIQKLKIRK</sequence>
<dbReference type="GO" id="GO:0003735">
    <property type="term" value="F:structural constituent of ribosome"/>
    <property type="evidence" value="ECO:0007669"/>
    <property type="project" value="InterPro"/>
</dbReference>
<evidence type="ECO:0000256" key="6">
    <source>
        <dbReference type="RuleBase" id="RU004524"/>
    </source>
</evidence>
<organism evidence="7 8">
    <name type="scientific">Candidatus Abzuiibacterium crystallinum</name>
    <dbReference type="NCBI Taxonomy" id="1974748"/>
    <lineage>
        <taxon>Bacteria</taxon>
        <taxon>Pseudomonadati</taxon>
        <taxon>Candidatus Omnitrophota</taxon>
        <taxon>Candidatus Abzuiibacterium</taxon>
    </lineage>
</organism>
<dbReference type="SMART" id="SM01387">
    <property type="entry name" value="Ribosomal_S15"/>
    <property type="match status" value="1"/>
</dbReference>
<keyword evidence="2 4" id="KW-0687">Ribonucleoprotein</keyword>
<evidence type="ECO:0000256" key="5">
    <source>
        <dbReference type="RuleBase" id="RU003919"/>
    </source>
</evidence>
<dbReference type="PANTHER" id="PTHR23321">
    <property type="entry name" value="RIBOSOMAL PROTEIN S15, BACTERIAL AND ORGANELLAR"/>
    <property type="match status" value="1"/>
</dbReference>
<comment type="function">
    <text evidence="4">Forms an intersubunit bridge (bridge B4) with the 23S rRNA of the 50S subunit in the ribosome.</text>
</comment>
<keyword evidence="4 6" id="KW-0694">RNA-binding</keyword>
<dbReference type="GO" id="GO:0006412">
    <property type="term" value="P:translation"/>
    <property type="evidence" value="ECO:0007669"/>
    <property type="project" value="UniProtKB-UniRule"/>
</dbReference>
<dbReference type="GO" id="GO:0022627">
    <property type="term" value="C:cytosolic small ribosomal subunit"/>
    <property type="evidence" value="ECO:0007669"/>
    <property type="project" value="TreeGrafter"/>
</dbReference>
<evidence type="ECO:0000256" key="4">
    <source>
        <dbReference type="HAMAP-Rule" id="MF_01343"/>
    </source>
</evidence>
<keyword evidence="4 6" id="KW-0699">rRNA-binding</keyword>
<dbReference type="InterPro" id="IPR000589">
    <property type="entry name" value="Ribosomal_uS15"/>
</dbReference>
<dbReference type="InterPro" id="IPR009068">
    <property type="entry name" value="uS15_NS1_RNA-bd_sf"/>
</dbReference>
<dbReference type="EMBL" id="PCVY01000047">
    <property type="protein sequence ID" value="PIQ86267.1"/>
    <property type="molecule type" value="Genomic_DNA"/>
</dbReference>
<evidence type="ECO:0000313" key="8">
    <source>
        <dbReference type="Proteomes" id="UP000230859"/>
    </source>
</evidence>
<dbReference type="Gene3D" id="6.10.250.3130">
    <property type="match status" value="1"/>
</dbReference>
<comment type="caution">
    <text evidence="7">The sequence shown here is derived from an EMBL/GenBank/DDBJ whole genome shotgun (WGS) entry which is preliminary data.</text>
</comment>
<name>A0A2H0LPF9_9BACT</name>
<dbReference type="Proteomes" id="UP000230859">
    <property type="component" value="Unassembled WGS sequence"/>
</dbReference>
<evidence type="ECO:0000256" key="2">
    <source>
        <dbReference type="ARBA" id="ARBA00023274"/>
    </source>
</evidence>
<gene>
    <name evidence="4" type="primary">rpsO</name>
    <name evidence="7" type="ORF">COV74_05225</name>
</gene>
<dbReference type="Pfam" id="PF00312">
    <property type="entry name" value="Ribosomal_S15"/>
    <property type="match status" value="1"/>
</dbReference>
<proteinExistence type="inferred from homology"/>
<dbReference type="HAMAP" id="MF_01343_B">
    <property type="entry name" value="Ribosomal_uS15_B"/>
    <property type="match status" value="1"/>
</dbReference>
<dbReference type="PROSITE" id="PS00362">
    <property type="entry name" value="RIBOSOMAL_S15"/>
    <property type="match status" value="1"/>
</dbReference>
<comment type="similarity">
    <text evidence="4 5">Belongs to the universal ribosomal protein uS15 family.</text>
</comment>
<dbReference type="SUPFAM" id="SSF47060">
    <property type="entry name" value="S15/NS1 RNA-binding domain"/>
    <property type="match status" value="1"/>
</dbReference>
<evidence type="ECO:0000256" key="1">
    <source>
        <dbReference type="ARBA" id="ARBA00022980"/>
    </source>
</evidence>
<dbReference type="AlphaFoldDB" id="A0A2H0LPF9"/>